<dbReference type="Proteomes" id="UP001165085">
    <property type="component" value="Unassembled WGS sequence"/>
</dbReference>
<dbReference type="Pfam" id="PF03372">
    <property type="entry name" value="Exo_endo_phos"/>
    <property type="match status" value="1"/>
</dbReference>
<dbReference type="AlphaFoldDB" id="A0A9W7C1D9"/>
<dbReference type="InterPro" id="IPR036691">
    <property type="entry name" value="Endo/exonu/phosph_ase_sf"/>
</dbReference>
<proteinExistence type="predicted"/>
<comment type="caution">
    <text evidence="3">The sequence shown here is derived from an EMBL/GenBank/DDBJ whole genome shotgun (WGS) entry which is preliminary data.</text>
</comment>
<dbReference type="InterPro" id="IPR005135">
    <property type="entry name" value="Endo/exonuclease/phosphatase"/>
</dbReference>
<reference evidence="4" key="1">
    <citation type="journal article" date="2023" name="Commun. Biol.">
        <title>Genome analysis of Parmales, the sister group of diatoms, reveals the evolutionary specialization of diatoms from phago-mixotrophs to photoautotrophs.</title>
        <authorList>
            <person name="Ban H."/>
            <person name="Sato S."/>
            <person name="Yoshikawa S."/>
            <person name="Yamada K."/>
            <person name="Nakamura Y."/>
            <person name="Ichinomiya M."/>
            <person name="Sato N."/>
            <person name="Blanc-Mathieu R."/>
            <person name="Endo H."/>
            <person name="Kuwata A."/>
            <person name="Ogata H."/>
        </authorList>
    </citation>
    <scope>NUCLEOTIDE SEQUENCE [LARGE SCALE GENOMIC DNA]</scope>
    <source>
        <strain evidence="4">NIES 3701</strain>
    </source>
</reference>
<dbReference type="PANTHER" id="PTHR14859:SF15">
    <property type="entry name" value="ENDONUCLEASE_EXONUCLEASE_PHOSPHATASE DOMAIN-CONTAINING PROTEIN"/>
    <property type="match status" value="1"/>
</dbReference>
<evidence type="ECO:0000313" key="4">
    <source>
        <dbReference type="Proteomes" id="UP001165085"/>
    </source>
</evidence>
<dbReference type="GO" id="GO:0003824">
    <property type="term" value="F:catalytic activity"/>
    <property type="evidence" value="ECO:0007669"/>
    <property type="project" value="InterPro"/>
</dbReference>
<organism evidence="3 4">
    <name type="scientific">Triparma strigata</name>
    <dbReference type="NCBI Taxonomy" id="1606541"/>
    <lineage>
        <taxon>Eukaryota</taxon>
        <taxon>Sar</taxon>
        <taxon>Stramenopiles</taxon>
        <taxon>Ochrophyta</taxon>
        <taxon>Bolidophyceae</taxon>
        <taxon>Parmales</taxon>
        <taxon>Triparmaceae</taxon>
        <taxon>Triparma</taxon>
    </lineage>
</organism>
<feature type="domain" description="Endonuclease/exonuclease/phosphatase" evidence="2">
    <location>
        <begin position="24"/>
        <end position="322"/>
    </location>
</feature>
<keyword evidence="1" id="KW-0472">Membrane</keyword>
<dbReference type="PANTHER" id="PTHR14859">
    <property type="entry name" value="CALCOFLUOR WHITE HYPERSENSITIVE PROTEIN PRECURSOR"/>
    <property type="match status" value="1"/>
</dbReference>
<feature type="transmembrane region" description="Helical" evidence="1">
    <location>
        <begin position="359"/>
        <end position="380"/>
    </location>
</feature>
<dbReference type="EMBL" id="BRXY01000492">
    <property type="protein sequence ID" value="GMH97434.1"/>
    <property type="molecule type" value="Genomic_DNA"/>
</dbReference>
<name>A0A9W7C1D9_9STRA</name>
<dbReference type="SUPFAM" id="SSF56219">
    <property type="entry name" value="DNase I-like"/>
    <property type="match status" value="1"/>
</dbReference>
<evidence type="ECO:0000313" key="3">
    <source>
        <dbReference type="EMBL" id="GMH97434.1"/>
    </source>
</evidence>
<evidence type="ECO:0000256" key="1">
    <source>
        <dbReference type="SAM" id="Phobius"/>
    </source>
</evidence>
<protein>
    <recommendedName>
        <fullName evidence="2">Endonuclease/exonuclease/phosphatase domain-containing protein</fullName>
    </recommendedName>
</protein>
<keyword evidence="4" id="KW-1185">Reference proteome</keyword>
<dbReference type="Gene3D" id="3.60.10.10">
    <property type="entry name" value="Endonuclease/exonuclease/phosphatase"/>
    <property type="match status" value="1"/>
</dbReference>
<keyword evidence="1" id="KW-1133">Transmembrane helix</keyword>
<dbReference type="OrthoDB" id="198000at2759"/>
<sequence>MQTPDGVEVTIKDDDPEDKLITALTYNIHSCVGSDWKYDCARVAQNIQAALPDVVGIQECDVNSARQKTRIWSSTHIDDQVSKLGELSGQASTFFGPAIRCVAGPGKFQERHGEGEGEFGIGILTKHKIVERRTLTYKQYKTKTPRNAIACLLSLDPENKRTVWFINTHLGCHTGKEQFFQAKELISYVEDLIVESNDEVPIILVGDTNSPPWFKAIRALGGLDVSRGSVFKRYLGLNLRGATGTLKQEDEVLKDAWSEYSRENDENIGKGGTFPALGLPAAYWATWFKPMLKLDYILYRGLEIVDTEVVQGEGIDLMASDHRPMRARFRFVDVGAKGAFEKRDRGEAFYDKECTWNEFWLDLVFVLGLVGVVVAIAVAAK</sequence>
<keyword evidence="1" id="KW-0812">Transmembrane</keyword>
<dbReference type="GO" id="GO:0006506">
    <property type="term" value="P:GPI anchor biosynthetic process"/>
    <property type="evidence" value="ECO:0007669"/>
    <property type="project" value="TreeGrafter"/>
</dbReference>
<accession>A0A9W7C1D9</accession>
<dbReference type="InterPro" id="IPR051916">
    <property type="entry name" value="GPI-anchor_lipid_remodeler"/>
</dbReference>
<evidence type="ECO:0000259" key="2">
    <source>
        <dbReference type="Pfam" id="PF03372"/>
    </source>
</evidence>
<dbReference type="GO" id="GO:0016020">
    <property type="term" value="C:membrane"/>
    <property type="evidence" value="ECO:0007669"/>
    <property type="project" value="GOC"/>
</dbReference>
<gene>
    <name evidence="3" type="ORF">TrST_g12865</name>
</gene>